<dbReference type="EMBL" id="SMRP01000001">
    <property type="protein sequence ID" value="TDG25869.1"/>
    <property type="molecule type" value="Genomic_DNA"/>
</dbReference>
<comment type="caution">
    <text evidence="1">The sequence shown here is derived from an EMBL/GenBank/DDBJ whole genome shotgun (WGS) entry which is preliminary data.</text>
</comment>
<dbReference type="AlphaFoldDB" id="A0A4R5MF41"/>
<evidence type="ECO:0000313" key="2">
    <source>
        <dbReference type="Proteomes" id="UP000295722"/>
    </source>
</evidence>
<organism evidence="1 2">
    <name type="scientific">Paraburkholderia silviterrae</name>
    <dbReference type="NCBI Taxonomy" id="2528715"/>
    <lineage>
        <taxon>Bacteria</taxon>
        <taxon>Pseudomonadati</taxon>
        <taxon>Pseudomonadota</taxon>
        <taxon>Betaproteobacteria</taxon>
        <taxon>Burkholderiales</taxon>
        <taxon>Burkholderiaceae</taxon>
        <taxon>Paraburkholderia</taxon>
    </lineage>
</organism>
<reference evidence="1 2" key="1">
    <citation type="submission" date="2019-03" db="EMBL/GenBank/DDBJ databases">
        <title>Paraburkholderia sp. 4M-K11, isolated from subtropical forest soil.</title>
        <authorList>
            <person name="Gao Z.-H."/>
            <person name="Qiu L.-H."/>
        </authorList>
    </citation>
    <scope>NUCLEOTIDE SEQUENCE [LARGE SCALE GENOMIC DNA]</scope>
    <source>
        <strain evidence="1 2">4M-K11</strain>
    </source>
</reference>
<dbReference type="RefSeq" id="WP_133192921.1">
    <property type="nucleotide sequence ID" value="NZ_JBHUCW010000015.1"/>
</dbReference>
<dbReference type="Proteomes" id="UP000295722">
    <property type="component" value="Unassembled WGS sequence"/>
</dbReference>
<gene>
    <name evidence="1" type="ORF">EYW47_00415</name>
</gene>
<name>A0A4R5MF41_9BURK</name>
<protein>
    <submittedName>
        <fullName evidence="1">Uncharacterized protein</fullName>
    </submittedName>
</protein>
<sequence length="61" mass="6945">MTKYTMILLLVPDDEKDQVRFTDGSMHVDLVQHVGGEEQDCAALLHRTSIDVVDMLKSNRE</sequence>
<keyword evidence="2" id="KW-1185">Reference proteome</keyword>
<proteinExistence type="predicted"/>
<accession>A0A4R5MF41</accession>
<evidence type="ECO:0000313" key="1">
    <source>
        <dbReference type="EMBL" id="TDG25869.1"/>
    </source>
</evidence>